<dbReference type="EMBL" id="JAMGSI010000003">
    <property type="protein sequence ID" value="MCL6658293.1"/>
    <property type="molecule type" value="Genomic_DNA"/>
</dbReference>
<evidence type="ECO:0000313" key="1">
    <source>
        <dbReference type="EMBL" id="MCL6658293.1"/>
    </source>
</evidence>
<comment type="caution">
    <text evidence="1">The sequence shown here is derived from an EMBL/GenBank/DDBJ whole genome shotgun (WGS) entry which is preliminary data.</text>
</comment>
<dbReference type="GeneID" id="84024859"/>
<protein>
    <submittedName>
        <fullName evidence="1">Uncharacterized protein</fullName>
    </submittedName>
</protein>
<sequence length="184" mass="20138">MNHNLVYPDVLPIQTILQPCGIFLPTLFPPSYLSSGTGDHIHNHGAGNKSVLKQNGQATACGTIQALHLNRGILTVDQIIDSSIEGMYQPCEGSQIRRMAQTARHAKVIAPWQTVHHAGRLFTGFMQHGNHSSPARKRLGGEVSYVAGVPQDDRNGLLNDMGFHTPPFLMEERVPSIAGIFLNR</sequence>
<reference evidence="1 2" key="1">
    <citation type="submission" date="2022-03" db="EMBL/GenBank/DDBJ databases">
        <title>Taxonomic description of new species and reclassification of some bacterial strains.</title>
        <authorList>
            <person name="Ndongo S."/>
        </authorList>
    </citation>
    <scope>NUCLEOTIDE SEQUENCE [LARGE SCALE GENOMIC DNA]</scope>
    <source>
        <strain evidence="1 2">Marseille-P6666</strain>
    </source>
</reference>
<gene>
    <name evidence="1" type="ORF">M8N44_13330</name>
</gene>
<organism evidence="1 2">
    <name type="scientific">Akkermansia massiliensis</name>
    <dbReference type="NCBI Taxonomy" id="2927224"/>
    <lineage>
        <taxon>Bacteria</taxon>
        <taxon>Pseudomonadati</taxon>
        <taxon>Verrucomicrobiota</taxon>
        <taxon>Verrucomicrobiia</taxon>
        <taxon>Verrucomicrobiales</taxon>
        <taxon>Akkermansiaceae</taxon>
        <taxon>Akkermansia</taxon>
    </lineage>
</organism>
<keyword evidence="2" id="KW-1185">Reference proteome</keyword>
<accession>A0ABT0RBH1</accession>
<dbReference type="RefSeq" id="WP_146021202.1">
    <property type="nucleotide sequence ID" value="NZ_CP072027.1"/>
</dbReference>
<proteinExistence type="predicted"/>
<name>A0ABT0RBH1_9BACT</name>
<evidence type="ECO:0000313" key="2">
    <source>
        <dbReference type="Proteomes" id="UP001202031"/>
    </source>
</evidence>
<dbReference type="Proteomes" id="UP001202031">
    <property type="component" value="Unassembled WGS sequence"/>
</dbReference>